<dbReference type="Proteomes" id="UP000469011">
    <property type="component" value="Unassembled WGS sequence"/>
</dbReference>
<keyword evidence="3" id="KW-1185">Reference proteome</keyword>
<dbReference type="EMBL" id="JAAAMG010000011">
    <property type="protein sequence ID" value="NDW05707.1"/>
    <property type="molecule type" value="Genomic_DNA"/>
</dbReference>
<name>A0A6N9T2W4_9HYPH</name>
<sequence length="267" mass="29003">MLLHGAVQTRTIWQDQFEALAGTRRLVAVDLRGHGETMLGSRRMSVEQMAADALAILDALQIRQAAICGVSLGGMVALELAERTPDRIASLILANTPTSLTSTRWLRSLVDRVDPQDLLPFAFRLFGRKRAARLGLALASRLVGPHWVGTTARRHFIDGFARMSPKAIVATYRAIVEARPVDAASIRCPILLIEGNADATSVNAQMDELGAQTPHARIETMPAGHVASLDDPAAFNRLLLRFLDRHDPPCVRTAAAIWSSPADPGRP</sequence>
<proteinExistence type="predicted"/>
<dbReference type="PRINTS" id="PR00111">
    <property type="entry name" value="ABHYDROLASE"/>
</dbReference>
<dbReference type="GO" id="GO:0016787">
    <property type="term" value="F:hydrolase activity"/>
    <property type="evidence" value="ECO:0007669"/>
    <property type="project" value="UniProtKB-KW"/>
</dbReference>
<evidence type="ECO:0000259" key="1">
    <source>
        <dbReference type="Pfam" id="PF00561"/>
    </source>
</evidence>
<dbReference type="InterPro" id="IPR000073">
    <property type="entry name" value="AB_hydrolase_1"/>
</dbReference>
<accession>A0A6N9T2W4</accession>
<keyword evidence="2" id="KW-0378">Hydrolase</keyword>
<comment type="caution">
    <text evidence="2">The sequence shown here is derived from an EMBL/GenBank/DDBJ whole genome shotgun (WGS) entry which is preliminary data.</text>
</comment>
<dbReference type="Gene3D" id="3.40.50.1820">
    <property type="entry name" value="alpha/beta hydrolase"/>
    <property type="match status" value="1"/>
</dbReference>
<organism evidence="2 3">
    <name type="scientific">Jiella pacifica</name>
    <dbReference type="NCBI Taxonomy" id="2696469"/>
    <lineage>
        <taxon>Bacteria</taxon>
        <taxon>Pseudomonadati</taxon>
        <taxon>Pseudomonadota</taxon>
        <taxon>Alphaproteobacteria</taxon>
        <taxon>Hyphomicrobiales</taxon>
        <taxon>Aurantimonadaceae</taxon>
        <taxon>Jiella</taxon>
    </lineage>
</organism>
<reference evidence="2 3" key="1">
    <citation type="submission" date="2020-01" db="EMBL/GenBank/DDBJ databases">
        <title>Jiella pacifica sp. nov.</title>
        <authorList>
            <person name="Xue Z."/>
            <person name="Zhu S."/>
            <person name="Chen J."/>
            <person name="Yang J."/>
        </authorList>
    </citation>
    <scope>NUCLEOTIDE SEQUENCE [LARGE SCALE GENOMIC DNA]</scope>
    <source>
        <strain evidence="2 3">40Bstr34</strain>
    </source>
</reference>
<dbReference type="Pfam" id="PF00561">
    <property type="entry name" value="Abhydrolase_1"/>
    <property type="match status" value="1"/>
</dbReference>
<dbReference type="InterPro" id="IPR029058">
    <property type="entry name" value="AB_hydrolase_fold"/>
</dbReference>
<dbReference type="SUPFAM" id="SSF53474">
    <property type="entry name" value="alpha/beta-Hydrolases"/>
    <property type="match status" value="1"/>
</dbReference>
<dbReference type="PANTHER" id="PTHR43433">
    <property type="entry name" value="HYDROLASE, ALPHA/BETA FOLD FAMILY PROTEIN"/>
    <property type="match status" value="1"/>
</dbReference>
<dbReference type="AlphaFoldDB" id="A0A6N9T2W4"/>
<dbReference type="PANTHER" id="PTHR43433:SF5">
    <property type="entry name" value="AB HYDROLASE-1 DOMAIN-CONTAINING PROTEIN"/>
    <property type="match status" value="1"/>
</dbReference>
<feature type="domain" description="AB hydrolase-1" evidence="1">
    <location>
        <begin position="2"/>
        <end position="232"/>
    </location>
</feature>
<protein>
    <submittedName>
        <fullName evidence="2">Alpha/beta fold hydrolase</fullName>
    </submittedName>
</protein>
<evidence type="ECO:0000313" key="2">
    <source>
        <dbReference type="EMBL" id="NDW05707.1"/>
    </source>
</evidence>
<gene>
    <name evidence="2" type="ORF">GTK09_14880</name>
</gene>
<evidence type="ECO:0000313" key="3">
    <source>
        <dbReference type="Proteomes" id="UP000469011"/>
    </source>
</evidence>
<dbReference type="InterPro" id="IPR050471">
    <property type="entry name" value="AB_hydrolase"/>
</dbReference>